<evidence type="ECO:0000256" key="1">
    <source>
        <dbReference type="SAM" id="Phobius"/>
    </source>
</evidence>
<organism evidence="2">
    <name type="scientific">marine sediment metagenome</name>
    <dbReference type="NCBI Taxonomy" id="412755"/>
    <lineage>
        <taxon>unclassified sequences</taxon>
        <taxon>metagenomes</taxon>
        <taxon>ecological metagenomes</taxon>
    </lineage>
</organism>
<feature type="transmembrane region" description="Helical" evidence="1">
    <location>
        <begin position="34"/>
        <end position="52"/>
    </location>
</feature>
<keyword evidence="1" id="KW-0812">Transmembrane</keyword>
<evidence type="ECO:0000313" key="2">
    <source>
        <dbReference type="EMBL" id="GAJ11971.1"/>
    </source>
</evidence>
<comment type="caution">
    <text evidence="2">The sequence shown here is derived from an EMBL/GenBank/DDBJ whole genome shotgun (WGS) entry which is preliminary data.</text>
</comment>
<reference evidence="2" key="1">
    <citation type="journal article" date="2014" name="Front. Microbiol.">
        <title>High frequency of phylogenetically diverse reductive dehalogenase-homologous genes in deep subseafloor sedimentary metagenomes.</title>
        <authorList>
            <person name="Kawai M."/>
            <person name="Futagami T."/>
            <person name="Toyoda A."/>
            <person name="Takaki Y."/>
            <person name="Nishi S."/>
            <person name="Hori S."/>
            <person name="Arai W."/>
            <person name="Tsubouchi T."/>
            <person name="Morono Y."/>
            <person name="Uchiyama I."/>
            <person name="Ito T."/>
            <person name="Fujiyama A."/>
            <person name="Inagaki F."/>
            <person name="Takami H."/>
        </authorList>
    </citation>
    <scope>NUCLEOTIDE SEQUENCE</scope>
    <source>
        <strain evidence="2">Expedition CK06-06</strain>
    </source>
</reference>
<name>X1VDG7_9ZZZZ</name>
<dbReference type="EMBL" id="BARW01028350">
    <property type="protein sequence ID" value="GAJ11971.1"/>
    <property type="molecule type" value="Genomic_DNA"/>
</dbReference>
<protein>
    <submittedName>
        <fullName evidence="2">Uncharacterized protein</fullName>
    </submittedName>
</protein>
<keyword evidence="1" id="KW-1133">Transmembrane helix</keyword>
<proteinExistence type="predicted"/>
<gene>
    <name evidence="2" type="ORF">S12H4_45792</name>
</gene>
<dbReference type="AlphaFoldDB" id="X1VDG7"/>
<keyword evidence="1" id="KW-0472">Membrane</keyword>
<accession>X1VDG7</accession>
<sequence length="59" mass="6672">MGLRVSDANFMKKWIVIGKTIKYENDTPNTKNKTIILTAGMMVFSSFLYNAGSTKDRHS</sequence>